<comment type="caution">
    <text evidence="2">The sequence shown here is derived from an EMBL/GenBank/DDBJ whole genome shotgun (WGS) entry which is preliminary data.</text>
</comment>
<dbReference type="EMBL" id="BACI01000056">
    <property type="protein sequence ID" value="GAA12621.1"/>
    <property type="molecule type" value="Genomic_DNA"/>
</dbReference>
<dbReference type="PROSITE" id="PS50943">
    <property type="entry name" value="HTH_CROC1"/>
    <property type="match status" value="1"/>
</dbReference>
<dbReference type="InterPro" id="IPR010982">
    <property type="entry name" value="Lambda_DNA-bd_dom_sf"/>
</dbReference>
<evidence type="ECO:0000259" key="1">
    <source>
        <dbReference type="PROSITE" id="PS50943"/>
    </source>
</evidence>
<dbReference type="SUPFAM" id="SSF47413">
    <property type="entry name" value="lambda repressor-like DNA-binding domains"/>
    <property type="match status" value="1"/>
</dbReference>
<dbReference type="AlphaFoldDB" id="F9VVJ2"/>
<dbReference type="Gene3D" id="1.10.260.40">
    <property type="entry name" value="lambda repressor-like DNA-binding domains"/>
    <property type="match status" value="1"/>
</dbReference>
<evidence type="ECO:0000313" key="2">
    <source>
        <dbReference type="EMBL" id="GAA12621.1"/>
    </source>
</evidence>
<keyword evidence="2" id="KW-0238">DNA-binding</keyword>
<dbReference type="CDD" id="cd00093">
    <property type="entry name" value="HTH_XRE"/>
    <property type="match status" value="1"/>
</dbReference>
<dbReference type="STRING" id="1027371.GOALK_056_00540"/>
<name>F9VVJ2_9ACTN</name>
<evidence type="ECO:0000313" key="3">
    <source>
        <dbReference type="Proteomes" id="UP000003558"/>
    </source>
</evidence>
<dbReference type="Gene3D" id="3.30.450.180">
    <property type="match status" value="1"/>
</dbReference>
<accession>F9VVJ2</accession>
<dbReference type="Pfam" id="PF17765">
    <property type="entry name" value="MLTR_LBD"/>
    <property type="match status" value="1"/>
</dbReference>
<dbReference type="eggNOG" id="COG1396">
    <property type="taxonomic scope" value="Bacteria"/>
</dbReference>
<dbReference type="InterPro" id="IPR001387">
    <property type="entry name" value="Cro/C1-type_HTH"/>
</dbReference>
<organism evidence="2 3">
    <name type="scientific">Gordonia alkanivorans NBRC 16433</name>
    <dbReference type="NCBI Taxonomy" id="1027371"/>
    <lineage>
        <taxon>Bacteria</taxon>
        <taxon>Bacillati</taxon>
        <taxon>Actinomycetota</taxon>
        <taxon>Actinomycetes</taxon>
        <taxon>Mycobacteriales</taxon>
        <taxon>Gordoniaceae</taxon>
        <taxon>Gordonia</taxon>
    </lineage>
</organism>
<dbReference type="PANTHER" id="PTHR35010">
    <property type="entry name" value="BLL4672 PROTEIN-RELATED"/>
    <property type="match status" value="1"/>
</dbReference>
<dbReference type="Proteomes" id="UP000003558">
    <property type="component" value="Unassembled WGS sequence"/>
</dbReference>
<sequence length="273" mass="30106">MVVLIRTAYARGMTSTATTPSVGNELRRWRELRSLSQLALATQGAEVSTRHLSFVENGRSRPTPEMIVRLAEVMRVPMGEQNRLLLAGGYAPRYPHRATDDKALAPVMAGLRRLLDAHAPYPALLLDDHWDVVDANEPVDALVTGCDPGLIEPPLNVIRLCLHPRGLAPRIRNLPAWRTHLIHQLEQRIAHTGGDPDLVSLLEDVTAYPSDGTPPARSLVDPVIPMEIEVGDDVLRLFSVTSQIESASDVTLRGLHLETFVPADDTTRQLLSR</sequence>
<proteinExistence type="predicted"/>
<gene>
    <name evidence="2" type="ORF">GOALK_056_00540</name>
</gene>
<dbReference type="InterPro" id="IPR041413">
    <property type="entry name" value="MLTR_LBD"/>
</dbReference>
<reference evidence="2 3" key="1">
    <citation type="submission" date="2011-05" db="EMBL/GenBank/DDBJ databases">
        <title>Whole genome shotgun sequence of Gordonia alkanivorans NBRC 16433.</title>
        <authorList>
            <person name="Hosoyama A."/>
            <person name="Nakamura S."/>
            <person name="Takarada H."/>
            <person name="Tsuchikane K."/>
            <person name="Yamazaki S."/>
            <person name="Fujita N."/>
        </authorList>
    </citation>
    <scope>NUCLEOTIDE SEQUENCE [LARGE SCALE GENOMIC DNA]</scope>
    <source>
        <strain evidence="2 3">NBRC 16433</strain>
    </source>
</reference>
<dbReference type="SMART" id="SM00530">
    <property type="entry name" value="HTH_XRE"/>
    <property type="match status" value="1"/>
</dbReference>
<dbReference type="Pfam" id="PF01381">
    <property type="entry name" value="HTH_3"/>
    <property type="match status" value="1"/>
</dbReference>
<feature type="domain" description="HTH cro/C1-type" evidence="1">
    <location>
        <begin position="26"/>
        <end position="81"/>
    </location>
</feature>
<dbReference type="GO" id="GO:0003677">
    <property type="term" value="F:DNA binding"/>
    <property type="evidence" value="ECO:0007669"/>
    <property type="project" value="UniProtKB-KW"/>
</dbReference>
<protein>
    <submittedName>
        <fullName evidence="2">Putative Xre family DNA-binding protein</fullName>
    </submittedName>
</protein>
<dbReference type="PANTHER" id="PTHR35010:SF4">
    <property type="entry name" value="BLL5781 PROTEIN"/>
    <property type="match status" value="1"/>
</dbReference>